<feature type="signal peptide" evidence="7">
    <location>
        <begin position="1"/>
        <end position="20"/>
    </location>
</feature>
<keyword evidence="6 7" id="KW-0408">Iron</keyword>
<dbReference type="Gene3D" id="1.10.8.640">
    <property type="entry name" value="Cytochrome C biogenesis protein"/>
    <property type="match status" value="1"/>
</dbReference>
<evidence type="ECO:0000313" key="10">
    <source>
        <dbReference type="Proteomes" id="UP001237448"/>
    </source>
</evidence>
<keyword evidence="7" id="KW-0812">Transmembrane</keyword>
<dbReference type="InterPro" id="IPR038297">
    <property type="entry name" value="CcmH/CycL/NrfF/Ccl2_sf"/>
</dbReference>
<evidence type="ECO:0000256" key="5">
    <source>
        <dbReference type="ARBA" id="ARBA00022748"/>
    </source>
</evidence>
<dbReference type="PANTHER" id="PTHR47870">
    <property type="entry name" value="CYTOCHROME C-TYPE BIOGENESIS PROTEIN CCMH"/>
    <property type="match status" value="1"/>
</dbReference>
<dbReference type="PANTHER" id="PTHR47870:SF1">
    <property type="entry name" value="CYTOCHROME C-TYPE BIOGENESIS PROTEIN CCMH"/>
    <property type="match status" value="1"/>
</dbReference>
<feature type="chain" id="PRO_5044973168" description="Cytochrome c-type biogenesis protein" evidence="7">
    <location>
        <begin position="21"/>
        <end position="152"/>
    </location>
</feature>
<dbReference type="InterPro" id="IPR051263">
    <property type="entry name" value="C-type_cytochrome_biogenesis"/>
</dbReference>
<sequence length="152" mass="16678">MLRRLLPALLLVLLALPALAVQPDEMLADPALEARARALSAELRCMVCQNESIDDSDAPLAKDLRLLVRDRIRAGESDAAVKAFLVSRYGDFILLKPPLEWRTVALWTAPFLLLLAGGAGIVIAARTRRPSTPEGLTEAERASVEEILKRQE</sequence>
<dbReference type="Pfam" id="PF03918">
    <property type="entry name" value="CcmH"/>
    <property type="match status" value="1"/>
</dbReference>
<feature type="domain" description="CcmH/CycL/Ccl2/NrfF N-terminal" evidence="8">
    <location>
        <begin position="9"/>
        <end position="148"/>
    </location>
</feature>
<proteinExistence type="inferred from homology"/>
<keyword evidence="5" id="KW-0201">Cytochrome c-type biogenesis</keyword>
<dbReference type="InterPro" id="IPR005616">
    <property type="entry name" value="CcmH/CycL/Ccl2/NrfF_N"/>
</dbReference>
<keyword evidence="3 7" id="KW-0479">Metal-binding</keyword>
<evidence type="ECO:0000256" key="2">
    <source>
        <dbReference type="ARBA" id="ARBA00022617"/>
    </source>
</evidence>
<evidence type="ECO:0000313" key="9">
    <source>
        <dbReference type="EMBL" id="MDQ0394538.1"/>
    </source>
</evidence>
<evidence type="ECO:0000256" key="4">
    <source>
        <dbReference type="ARBA" id="ARBA00022729"/>
    </source>
</evidence>
<keyword evidence="4 7" id="KW-0732">Signal</keyword>
<accession>A0ABU0FIU9</accession>
<keyword evidence="2 7" id="KW-0349">Heme</keyword>
<keyword evidence="7" id="KW-0472">Membrane</keyword>
<feature type="transmembrane region" description="Helical" evidence="7">
    <location>
        <begin position="104"/>
        <end position="125"/>
    </location>
</feature>
<comment type="function">
    <text evidence="7">Possible subunit of a heme lyase.</text>
</comment>
<reference evidence="9 10" key="1">
    <citation type="submission" date="2023-07" db="EMBL/GenBank/DDBJ databases">
        <title>Genomic Encyclopedia of Type Strains, Phase IV (KMG-IV): sequencing the most valuable type-strain genomes for metagenomic binning, comparative biology and taxonomic classification.</title>
        <authorList>
            <person name="Goeker M."/>
        </authorList>
    </citation>
    <scope>NUCLEOTIDE SEQUENCE [LARGE SCALE GENOMIC DNA]</scope>
    <source>
        <strain evidence="9 10">DSM 5896</strain>
    </source>
</reference>
<evidence type="ECO:0000259" key="8">
    <source>
        <dbReference type="Pfam" id="PF03918"/>
    </source>
</evidence>
<name>A0ABU0FIU9_9HYPH</name>
<comment type="caution">
    <text evidence="9">The sequence shown here is derived from an EMBL/GenBank/DDBJ whole genome shotgun (WGS) entry which is preliminary data.</text>
</comment>
<evidence type="ECO:0000256" key="6">
    <source>
        <dbReference type="ARBA" id="ARBA00023004"/>
    </source>
</evidence>
<keyword evidence="7" id="KW-1133">Transmembrane helix</keyword>
<dbReference type="CDD" id="cd16378">
    <property type="entry name" value="CcmH_N"/>
    <property type="match status" value="1"/>
</dbReference>
<gene>
    <name evidence="9" type="ORF">J3R73_004330</name>
</gene>
<protein>
    <recommendedName>
        <fullName evidence="7">Cytochrome c-type biogenesis protein</fullName>
    </recommendedName>
</protein>
<comment type="similarity">
    <text evidence="1 7">Belongs to the CcmH/CycL/Ccl2/NrfF family.</text>
</comment>
<evidence type="ECO:0000256" key="3">
    <source>
        <dbReference type="ARBA" id="ARBA00022723"/>
    </source>
</evidence>
<keyword evidence="10" id="KW-1185">Reference proteome</keyword>
<evidence type="ECO:0000256" key="7">
    <source>
        <dbReference type="RuleBase" id="RU364112"/>
    </source>
</evidence>
<dbReference type="Proteomes" id="UP001237448">
    <property type="component" value="Unassembled WGS sequence"/>
</dbReference>
<dbReference type="EMBL" id="JAUSVK010000001">
    <property type="protein sequence ID" value="MDQ0394538.1"/>
    <property type="molecule type" value="Genomic_DNA"/>
</dbReference>
<dbReference type="RefSeq" id="WP_307431777.1">
    <property type="nucleotide sequence ID" value="NZ_JAUSVK010000001.1"/>
</dbReference>
<evidence type="ECO:0000256" key="1">
    <source>
        <dbReference type="ARBA" id="ARBA00010342"/>
    </source>
</evidence>
<organism evidence="9 10">
    <name type="scientific">Labrys monachus</name>
    <dbReference type="NCBI Taxonomy" id="217067"/>
    <lineage>
        <taxon>Bacteria</taxon>
        <taxon>Pseudomonadati</taxon>
        <taxon>Pseudomonadota</taxon>
        <taxon>Alphaproteobacteria</taxon>
        <taxon>Hyphomicrobiales</taxon>
        <taxon>Xanthobacteraceae</taxon>
        <taxon>Labrys</taxon>
    </lineage>
</organism>